<dbReference type="WBParaSite" id="EVEC_0000189301-mRNA-1">
    <property type="protein sequence ID" value="EVEC_0000189301-mRNA-1"/>
    <property type="gene ID" value="EVEC_0000189301"/>
</dbReference>
<dbReference type="OrthoDB" id="6420171at2759"/>
<evidence type="ECO:0000313" key="4">
    <source>
        <dbReference type="EMBL" id="VDD86458.1"/>
    </source>
</evidence>
<dbReference type="GO" id="GO:0030431">
    <property type="term" value="P:sleep"/>
    <property type="evidence" value="ECO:0007669"/>
    <property type="project" value="InterPro"/>
</dbReference>
<name>A0A0N4UWL8_ENTVE</name>
<reference evidence="4 5" key="2">
    <citation type="submission" date="2018-10" db="EMBL/GenBank/DDBJ databases">
        <authorList>
            <consortium name="Pathogen Informatics"/>
        </authorList>
    </citation>
    <scope>NUCLEOTIDE SEQUENCE [LARGE SCALE GENOMIC DNA]</scope>
</reference>
<dbReference type="GO" id="GO:0032222">
    <property type="term" value="P:regulation of synaptic transmission, cholinergic"/>
    <property type="evidence" value="ECO:0007669"/>
    <property type="project" value="InterPro"/>
</dbReference>
<gene>
    <name evidence="4" type="ORF">EVEC_LOCUS1601</name>
</gene>
<accession>A0A0N4UWL8</accession>
<keyword evidence="1 3" id="KW-0732">Signal</keyword>
<keyword evidence="2" id="KW-0325">Glycoprotein</keyword>
<dbReference type="AlphaFoldDB" id="A0A0N4UWL8"/>
<reference evidence="6" key="1">
    <citation type="submission" date="2017-02" db="UniProtKB">
        <authorList>
            <consortium name="WormBaseParasite"/>
        </authorList>
    </citation>
    <scope>IDENTIFICATION</scope>
</reference>
<dbReference type="InterPro" id="IPR031424">
    <property type="entry name" value="QVR-like"/>
</dbReference>
<evidence type="ECO:0000313" key="5">
    <source>
        <dbReference type="Proteomes" id="UP000274131"/>
    </source>
</evidence>
<evidence type="ECO:0000256" key="2">
    <source>
        <dbReference type="ARBA" id="ARBA00023180"/>
    </source>
</evidence>
<evidence type="ECO:0000313" key="6">
    <source>
        <dbReference type="WBParaSite" id="EVEC_0000189301-mRNA-1"/>
    </source>
</evidence>
<proteinExistence type="predicted"/>
<feature type="chain" id="PRO_5043122550" evidence="3">
    <location>
        <begin position="22"/>
        <end position="144"/>
    </location>
</feature>
<feature type="signal peptide" evidence="3">
    <location>
        <begin position="1"/>
        <end position="21"/>
    </location>
</feature>
<protein>
    <submittedName>
        <fullName evidence="6">Protein quiver</fullName>
    </submittedName>
</protein>
<evidence type="ECO:0000256" key="3">
    <source>
        <dbReference type="SAM" id="SignalP"/>
    </source>
</evidence>
<dbReference type="Proteomes" id="UP000274131">
    <property type="component" value="Unassembled WGS sequence"/>
</dbReference>
<keyword evidence="5" id="KW-1185">Reference proteome</keyword>
<dbReference type="Pfam" id="PF17064">
    <property type="entry name" value="QVR"/>
    <property type="match status" value="1"/>
</dbReference>
<sequence>MLGRDLLVLLTVVCFVEFSTAVTDTCYQCNSALEPDCASSDLTLLKKFIKKCDPDAEIPQKSGSTPVACRKIIQQVDPTPERIIRECSYTLVHGSPQVNGMRKQGNKGIKMFYYQCENADNVSCCFFTLLCFRKHHFSKFIRWN</sequence>
<evidence type="ECO:0000256" key="1">
    <source>
        <dbReference type="ARBA" id="ARBA00022729"/>
    </source>
</evidence>
<dbReference type="STRING" id="51028.A0A0N4UWL8"/>
<organism evidence="6">
    <name type="scientific">Enterobius vermicularis</name>
    <name type="common">Human pinworm</name>
    <dbReference type="NCBI Taxonomy" id="51028"/>
    <lineage>
        <taxon>Eukaryota</taxon>
        <taxon>Metazoa</taxon>
        <taxon>Ecdysozoa</taxon>
        <taxon>Nematoda</taxon>
        <taxon>Chromadorea</taxon>
        <taxon>Rhabditida</taxon>
        <taxon>Spirurina</taxon>
        <taxon>Oxyuridomorpha</taxon>
        <taxon>Oxyuroidea</taxon>
        <taxon>Oxyuridae</taxon>
        <taxon>Enterobius</taxon>
    </lineage>
</organism>
<dbReference type="EMBL" id="UXUI01007236">
    <property type="protein sequence ID" value="VDD86458.1"/>
    <property type="molecule type" value="Genomic_DNA"/>
</dbReference>